<dbReference type="Pfam" id="PF04055">
    <property type="entry name" value="Radical_SAM"/>
    <property type="match status" value="1"/>
</dbReference>
<evidence type="ECO:0000256" key="4">
    <source>
        <dbReference type="ARBA" id="ARBA00023004"/>
    </source>
</evidence>
<dbReference type="SFLD" id="SFLDS00029">
    <property type="entry name" value="Radical_SAM"/>
    <property type="match status" value="1"/>
</dbReference>
<dbReference type="InterPro" id="IPR013785">
    <property type="entry name" value="Aldolase_TIM"/>
</dbReference>
<keyword evidence="3" id="KW-0479">Metal-binding</keyword>
<dbReference type="Gene3D" id="3.20.20.70">
    <property type="entry name" value="Aldolase class I"/>
    <property type="match status" value="1"/>
</dbReference>
<keyword evidence="2" id="KW-0949">S-adenosyl-L-methionine</keyword>
<comment type="cofactor">
    <cofactor evidence="1">
        <name>[4Fe-4S] cluster</name>
        <dbReference type="ChEBI" id="CHEBI:49883"/>
    </cofactor>
</comment>
<sequence>MNSISILIKPSSSICNIKCKYCFYLDESKNRTIENNGIMNERVMRKIIDKVIDSSYDNILFSFQGGEPTIAGLDYFKSFIDYLNFKNNNERRVNYSIQTNGLLIDNEWCNLFKDNDFLIGLSFDIMENIHNKYRTGINNKEHTYNKVLNTKLLLDKFEIKYNILTVLTSELSKFPKEVYENIKILDIKYTQFIPCLSELYNDSEHSIKPKDFAYFYKEVFTLWKKDFLNGLYYSIQFFDNIIPLIGGFFTPMTCGINGICHNQIVIESNGDIFPCDFYCLDKYNIGNIVYDDLKYIYNNKKVRDFISENKYANNLCHSCKYFIFCNGGCKRMNKNMYIDGDFCGYKDFLDFSLDDILKIWEIISR</sequence>
<evidence type="ECO:0000256" key="5">
    <source>
        <dbReference type="ARBA" id="ARBA00023014"/>
    </source>
</evidence>
<reference evidence="9 10" key="1">
    <citation type="journal article" date="1992" name="Lakartidningen">
        <title>[Penicillin V and not amoxicillin is the first choice preparation in acute otitis].</title>
        <authorList>
            <person name="Kamme C."/>
            <person name="Lundgren K."/>
            <person name="Prellner K."/>
        </authorList>
    </citation>
    <scope>NUCLEOTIDE SEQUENCE [LARGE SCALE GENOMIC DNA]</scope>
    <source>
        <strain evidence="9 10">W1</strain>
    </source>
</reference>
<keyword evidence="5" id="KW-0411">Iron-sulfur</keyword>
<dbReference type="InterPro" id="IPR058240">
    <property type="entry name" value="rSAM_sf"/>
</dbReference>
<dbReference type="GO" id="GO:0046872">
    <property type="term" value="F:metal ion binding"/>
    <property type="evidence" value="ECO:0007669"/>
    <property type="project" value="UniProtKB-KW"/>
</dbReference>
<protein>
    <submittedName>
        <fullName evidence="9">SPASM domain-containing protein</fullName>
    </submittedName>
</protein>
<evidence type="ECO:0000313" key="9">
    <source>
        <dbReference type="EMBL" id="TXJ13563.1"/>
    </source>
</evidence>
<dbReference type="Proteomes" id="UP000325116">
    <property type="component" value="Unassembled WGS sequence"/>
</dbReference>
<dbReference type="InterPro" id="IPR034485">
    <property type="entry name" value="Anaerobic_Cys-type_sulfatase-m"/>
</dbReference>
<dbReference type="SUPFAM" id="SSF102114">
    <property type="entry name" value="Radical SAM enzymes"/>
    <property type="match status" value="1"/>
</dbReference>
<dbReference type="NCBIfam" id="TIGR04085">
    <property type="entry name" value="rSAM_more_4Fe4S"/>
    <property type="match status" value="1"/>
</dbReference>
<evidence type="ECO:0000256" key="1">
    <source>
        <dbReference type="ARBA" id="ARBA00001966"/>
    </source>
</evidence>
<dbReference type="SFLD" id="SFLDG01072">
    <property type="entry name" value="dehydrogenase_like"/>
    <property type="match status" value="1"/>
</dbReference>
<feature type="domain" description="4Fe4S-binding SPASM" evidence="8">
    <location>
        <begin position="261"/>
        <end position="320"/>
    </location>
</feature>
<dbReference type="SFLD" id="SFLDG01384">
    <property type="entry name" value="thioether_bond_formation_requi"/>
    <property type="match status" value="1"/>
</dbReference>
<organism evidence="9 10">
    <name type="scientific">Brachyspira aalborgi</name>
    <dbReference type="NCBI Taxonomy" id="29522"/>
    <lineage>
        <taxon>Bacteria</taxon>
        <taxon>Pseudomonadati</taxon>
        <taxon>Spirochaetota</taxon>
        <taxon>Spirochaetia</taxon>
        <taxon>Brachyspirales</taxon>
        <taxon>Brachyspiraceae</taxon>
        <taxon>Brachyspira</taxon>
    </lineage>
</organism>
<keyword evidence="4" id="KW-0408">Iron</keyword>
<dbReference type="SFLD" id="SFLDG01067">
    <property type="entry name" value="SPASM/twitch_domain_containing"/>
    <property type="match status" value="1"/>
</dbReference>
<comment type="similarity">
    <text evidence="6">Belongs to the radical SAM superfamily. Anaerobic sulfatase-maturating enzyme family.</text>
</comment>
<proteinExistence type="inferred from homology"/>
<dbReference type="SFLD" id="SFLDF00289">
    <property type="entry name" value="anaerobic_Cys-type_sulfatase-m"/>
    <property type="match status" value="1"/>
</dbReference>
<dbReference type="GO" id="GO:0051536">
    <property type="term" value="F:iron-sulfur cluster binding"/>
    <property type="evidence" value="ECO:0007669"/>
    <property type="project" value="UniProtKB-KW"/>
</dbReference>
<dbReference type="Pfam" id="PF13186">
    <property type="entry name" value="SPASM"/>
    <property type="match status" value="1"/>
</dbReference>
<evidence type="ECO:0000256" key="6">
    <source>
        <dbReference type="ARBA" id="ARBA00023601"/>
    </source>
</evidence>
<evidence type="ECO:0000259" key="8">
    <source>
        <dbReference type="Pfam" id="PF13186"/>
    </source>
</evidence>
<dbReference type="EMBL" id="SAXT01000001">
    <property type="protein sequence ID" value="TXJ13563.1"/>
    <property type="molecule type" value="Genomic_DNA"/>
</dbReference>
<dbReference type="InterPro" id="IPR007197">
    <property type="entry name" value="rSAM"/>
</dbReference>
<evidence type="ECO:0000259" key="7">
    <source>
        <dbReference type="Pfam" id="PF04055"/>
    </source>
</evidence>
<name>A0A5C8CLU4_9SPIR</name>
<evidence type="ECO:0000313" key="10">
    <source>
        <dbReference type="Proteomes" id="UP000325116"/>
    </source>
</evidence>
<dbReference type="SFLD" id="SFLDG01386">
    <property type="entry name" value="main_SPASM_domain-containing"/>
    <property type="match status" value="1"/>
</dbReference>
<evidence type="ECO:0000256" key="2">
    <source>
        <dbReference type="ARBA" id="ARBA00022691"/>
    </source>
</evidence>
<dbReference type="InterPro" id="IPR023867">
    <property type="entry name" value="Sulphatase_maturase_rSAM"/>
</dbReference>
<dbReference type="AlphaFoldDB" id="A0A5C8CLU4"/>
<dbReference type="GO" id="GO:0016491">
    <property type="term" value="F:oxidoreductase activity"/>
    <property type="evidence" value="ECO:0007669"/>
    <property type="project" value="InterPro"/>
</dbReference>
<dbReference type="PANTHER" id="PTHR43273:SF3">
    <property type="entry name" value="ANAEROBIC SULFATASE-MATURATING ENZYME HOMOLOG ASLB-RELATED"/>
    <property type="match status" value="1"/>
</dbReference>
<feature type="domain" description="Radical SAM core" evidence="7">
    <location>
        <begin position="12"/>
        <end position="160"/>
    </location>
</feature>
<dbReference type="InterPro" id="IPR023885">
    <property type="entry name" value="4Fe4S-binding_SPASM_dom"/>
</dbReference>
<comment type="caution">
    <text evidence="9">The sequence shown here is derived from an EMBL/GenBank/DDBJ whole genome shotgun (WGS) entry which is preliminary data.</text>
</comment>
<gene>
    <name evidence="9" type="ORF">EPJ80_02155</name>
</gene>
<accession>A0A5C8CLU4</accession>
<evidence type="ECO:0000256" key="3">
    <source>
        <dbReference type="ARBA" id="ARBA00022723"/>
    </source>
</evidence>
<dbReference type="PANTHER" id="PTHR43273">
    <property type="entry name" value="ANAEROBIC SULFATASE-MATURATING ENZYME HOMOLOG ASLB-RELATED"/>
    <property type="match status" value="1"/>
</dbReference>